<evidence type="ECO:0000256" key="11">
    <source>
        <dbReference type="SAM" id="MobiDB-lite"/>
    </source>
</evidence>
<proteinExistence type="inferred from homology"/>
<evidence type="ECO:0000256" key="7">
    <source>
        <dbReference type="ARBA" id="ARBA00023187"/>
    </source>
</evidence>
<dbReference type="SUPFAM" id="SSF50182">
    <property type="entry name" value="Sm-like ribonucleoproteins"/>
    <property type="match status" value="1"/>
</dbReference>
<dbReference type="GO" id="GO:0003723">
    <property type="term" value="F:RNA binding"/>
    <property type="evidence" value="ECO:0007669"/>
    <property type="project" value="InterPro"/>
</dbReference>
<evidence type="ECO:0000256" key="10">
    <source>
        <dbReference type="RuleBase" id="RU365054"/>
    </source>
</evidence>
<dbReference type="InterPro" id="IPR047575">
    <property type="entry name" value="Sm"/>
</dbReference>
<dbReference type="CDD" id="cd01724">
    <property type="entry name" value="Sm_D1"/>
    <property type="match status" value="1"/>
</dbReference>
<sequence length="165" mass="18456">MTAAILAHDTTIHRNHQIPSKLAGIVCARFFAENYQKTHKNMKLVRFLMKLSHETVTIELKNGTQIHGTITGVDVAMNTHLKSVRMTIKNRDPVHLETLSIRGNNIRYFILPDSLPLETLLIDDTPKSKTKKKDSGRVGNRGRGRGTRGRGGPRGRGRGRASGRR</sequence>
<dbReference type="Proteomes" id="UP000008711">
    <property type="component" value="Unassembled WGS sequence"/>
</dbReference>
<dbReference type="InterPro" id="IPR027141">
    <property type="entry name" value="LSm4/Sm_D1/D3"/>
</dbReference>
<evidence type="ECO:0000313" key="13">
    <source>
        <dbReference type="EMBL" id="EDV51593.2"/>
    </source>
</evidence>
<dbReference type="HOGENOM" id="CLU_123956_3_0_1"/>
<keyword evidence="5 10" id="KW-0507">mRNA processing</keyword>
<dbReference type="FunFam" id="2.30.30.100:FF:000016">
    <property type="entry name" value="Small nuclear ribonucleoprotein Sm D1"/>
    <property type="match status" value="1"/>
</dbReference>
<dbReference type="GO" id="GO:0005737">
    <property type="term" value="C:cytoplasm"/>
    <property type="evidence" value="ECO:0007669"/>
    <property type="project" value="UniProtKB-SubCell"/>
</dbReference>
<dbReference type="GO" id="GO:0000387">
    <property type="term" value="P:spliceosomal snRNP assembly"/>
    <property type="evidence" value="ECO:0007669"/>
    <property type="project" value="UniProtKB-UniRule"/>
</dbReference>
<dbReference type="EMBL" id="CH954178">
    <property type="protein sequence ID" value="EDV51593.2"/>
    <property type="molecule type" value="Genomic_DNA"/>
</dbReference>
<feature type="domain" description="Sm" evidence="12">
    <location>
        <begin position="43"/>
        <end position="115"/>
    </location>
</feature>
<evidence type="ECO:0000256" key="6">
    <source>
        <dbReference type="ARBA" id="ARBA00022728"/>
    </source>
</evidence>
<evidence type="ECO:0000259" key="12">
    <source>
        <dbReference type="PROSITE" id="PS52002"/>
    </source>
</evidence>
<keyword evidence="8 10" id="KW-0539">Nucleus</keyword>
<dbReference type="PROSITE" id="PS52002">
    <property type="entry name" value="SM"/>
    <property type="match status" value="1"/>
</dbReference>
<evidence type="ECO:0000256" key="2">
    <source>
        <dbReference type="ARBA" id="ARBA00004496"/>
    </source>
</evidence>
<dbReference type="InterPro" id="IPR034102">
    <property type="entry name" value="Sm_D1"/>
</dbReference>
<keyword evidence="14" id="KW-1185">Reference proteome</keyword>
<dbReference type="InterPro" id="IPR001163">
    <property type="entry name" value="Sm_dom_euk/arc"/>
</dbReference>
<evidence type="ECO:0000256" key="3">
    <source>
        <dbReference type="ARBA" id="ARBA00008146"/>
    </source>
</evidence>
<evidence type="ECO:0000256" key="1">
    <source>
        <dbReference type="ARBA" id="ARBA00004123"/>
    </source>
</evidence>
<comment type="subcellular location">
    <subcellularLocation>
        <location evidence="2">Cytoplasm</location>
    </subcellularLocation>
    <subcellularLocation>
        <location evidence="1 10">Nucleus</location>
    </subcellularLocation>
</comment>
<keyword evidence="7 10" id="KW-0508">mRNA splicing</keyword>
<dbReference type="InterPro" id="IPR010920">
    <property type="entry name" value="LSM_dom_sf"/>
</dbReference>
<dbReference type="GO" id="GO:0005681">
    <property type="term" value="C:spliceosomal complex"/>
    <property type="evidence" value="ECO:0007669"/>
    <property type="project" value="UniProtKB-KW"/>
</dbReference>
<protein>
    <recommendedName>
        <fullName evidence="10">Small nuclear ribonucleoprotein Sm D1</fullName>
    </recommendedName>
    <alternativeName>
        <fullName evidence="10">snRNP core protein D1</fullName>
    </alternativeName>
</protein>
<dbReference type="Pfam" id="PF01423">
    <property type="entry name" value="LSM"/>
    <property type="match status" value="1"/>
</dbReference>
<dbReference type="KEGG" id="der:6545243"/>
<dbReference type="PANTHER" id="PTHR23338">
    <property type="entry name" value="SMALL NUCLEAR RIBONUCLEOPROTEIN SM"/>
    <property type="match status" value="1"/>
</dbReference>
<dbReference type="eggNOG" id="KOG3428">
    <property type="taxonomic scope" value="Eukaryota"/>
</dbReference>
<evidence type="ECO:0000313" key="14">
    <source>
        <dbReference type="Proteomes" id="UP000008711"/>
    </source>
</evidence>
<evidence type="ECO:0000256" key="9">
    <source>
        <dbReference type="ARBA" id="ARBA00023274"/>
    </source>
</evidence>
<organism evidence="13 14">
    <name type="scientific">Drosophila erecta</name>
    <name type="common">Fruit fly</name>
    <dbReference type="NCBI Taxonomy" id="7220"/>
    <lineage>
        <taxon>Eukaryota</taxon>
        <taxon>Metazoa</taxon>
        <taxon>Ecdysozoa</taxon>
        <taxon>Arthropoda</taxon>
        <taxon>Hexapoda</taxon>
        <taxon>Insecta</taxon>
        <taxon>Pterygota</taxon>
        <taxon>Neoptera</taxon>
        <taxon>Endopterygota</taxon>
        <taxon>Diptera</taxon>
        <taxon>Brachycera</taxon>
        <taxon>Muscomorpha</taxon>
        <taxon>Ephydroidea</taxon>
        <taxon>Drosophilidae</taxon>
        <taxon>Drosophila</taxon>
        <taxon>Sophophora</taxon>
    </lineage>
</organism>
<accession>B3NCT7</accession>
<evidence type="ECO:0000256" key="8">
    <source>
        <dbReference type="ARBA" id="ARBA00023242"/>
    </source>
</evidence>
<dbReference type="Gene3D" id="2.30.30.100">
    <property type="match status" value="1"/>
</dbReference>
<feature type="region of interest" description="Disordered" evidence="11">
    <location>
        <begin position="125"/>
        <end position="165"/>
    </location>
</feature>
<reference evidence="13 14" key="1">
    <citation type="journal article" date="2007" name="Nature">
        <title>Evolution of genes and genomes on the Drosophila phylogeny.</title>
        <authorList>
            <consortium name="Drosophila 12 Genomes Consortium"/>
            <person name="Clark A.G."/>
            <person name="Eisen M.B."/>
            <person name="Smith D.R."/>
            <person name="Bergman C.M."/>
            <person name="Oliver B."/>
            <person name="Markow T.A."/>
            <person name="Kaufman T.C."/>
            <person name="Kellis M."/>
            <person name="Gelbart W."/>
            <person name="Iyer V.N."/>
            <person name="Pollard D.A."/>
            <person name="Sackton T.B."/>
            <person name="Larracuente A.M."/>
            <person name="Singh N.D."/>
            <person name="Abad J.P."/>
            <person name="Abt D.N."/>
            <person name="Adryan B."/>
            <person name="Aguade M."/>
            <person name="Akashi H."/>
            <person name="Anderson W.W."/>
            <person name="Aquadro C.F."/>
            <person name="Ardell D.H."/>
            <person name="Arguello R."/>
            <person name="Artieri C.G."/>
            <person name="Barbash D.A."/>
            <person name="Barker D."/>
            <person name="Barsanti P."/>
            <person name="Batterham P."/>
            <person name="Batzoglou S."/>
            <person name="Begun D."/>
            <person name="Bhutkar A."/>
            <person name="Blanco E."/>
            <person name="Bosak S.A."/>
            <person name="Bradley R.K."/>
            <person name="Brand A.D."/>
            <person name="Brent M.R."/>
            <person name="Brooks A.N."/>
            <person name="Brown R.H."/>
            <person name="Butlin R.K."/>
            <person name="Caggese C."/>
            <person name="Calvi B.R."/>
            <person name="Bernardo de Carvalho A."/>
            <person name="Caspi A."/>
            <person name="Castrezana S."/>
            <person name="Celniker S.E."/>
            <person name="Chang J.L."/>
            <person name="Chapple C."/>
            <person name="Chatterji S."/>
            <person name="Chinwalla A."/>
            <person name="Civetta A."/>
            <person name="Clifton S.W."/>
            <person name="Comeron J.M."/>
            <person name="Costello J.C."/>
            <person name="Coyne J.A."/>
            <person name="Daub J."/>
            <person name="David R.G."/>
            <person name="Delcher A.L."/>
            <person name="Delehaunty K."/>
            <person name="Do C.B."/>
            <person name="Ebling H."/>
            <person name="Edwards K."/>
            <person name="Eickbush T."/>
            <person name="Evans J.D."/>
            <person name="Filipski A."/>
            <person name="Findeiss S."/>
            <person name="Freyhult E."/>
            <person name="Fulton L."/>
            <person name="Fulton R."/>
            <person name="Garcia A.C."/>
            <person name="Gardiner A."/>
            <person name="Garfield D.A."/>
            <person name="Garvin B.E."/>
            <person name="Gibson G."/>
            <person name="Gilbert D."/>
            <person name="Gnerre S."/>
            <person name="Godfrey J."/>
            <person name="Good R."/>
            <person name="Gotea V."/>
            <person name="Gravely B."/>
            <person name="Greenberg A.J."/>
            <person name="Griffiths-Jones S."/>
            <person name="Gross S."/>
            <person name="Guigo R."/>
            <person name="Gustafson E.A."/>
            <person name="Haerty W."/>
            <person name="Hahn M.W."/>
            <person name="Halligan D.L."/>
            <person name="Halpern A.L."/>
            <person name="Halter G.M."/>
            <person name="Han M.V."/>
            <person name="Heger A."/>
            <person name="Hillier L."/>
            <person name="Hinrichs A.S."/>
            <person name="Holmes I."/>
            <person name="Hoskins R.A."/>
            <person name="Hubisz M.J."/>
            <person name="Hultmark D."/>
            <person name="Huntley M.A."/>
            <person name="Jaffe D.B."/>
            <person name="Jagadeeshan S."/>
            <person name="Jeck W.R."/>
            <person name="Johnson J."/>
            <person name="Jones C.D."/>
            <person name="Jordan W.C."/>
            <person name="Karpen G.H."/>
            <person name="Kataoka E."/>
            <person name="Keightley P.D."/>
            <person name="Kheradpour P."/>
            <person name="Kirkness E.F."/>
            <person name="Koerich L.B."/>
            <person name="Kristiansen K."/>
            <person name="Kudrna D."/>
            <person name="Kulathinal R.J."/>
            <person name="Kumar S."/>
            <person name="Kwok R."/>
            <person name="Lander E."/>
            <person name="Langley C.H."/>
            <person name="Lapoint R."/>
            <person name="Lazzaro B.P."/>
            <person name="Lee S.J."/>
            <person name="Levesque L."/>
            <person name="Li R."/>
            <person name="Lin C.F."/>
            <person name="Lin M.F."/>
            <person name="Lindblad-Toh K."/>
            <person name="Llopart A."/>
            <person name="Long M."/>
            <person name="Low L."/>
            <person name="Lozovsky E."/>
            <person name="Lu J."/>
            <person name="Luo M."/>
            <person name="Machado C.A."/>
            <person name="Makalowski W."/>
            <person name="Marzo M."/>
            <person name="Matsuda M."/>
            <person name="Matzkin L."/>
            <person name="McAllister B."/>
            <person name="McBride C.S."/>
            <person name="McKernan B."/>
            <person name="McKernan K."/>
            <person name="Mendez-Lago M."/>
            <person name="Minx P."/>
            <person name="Mollenhauer M.U."/>
            <person name="Montooth K."/>
            <person name="Mount S.M."/>
            <person name="Mu X."/>
            <person name="Myers E."/>
            <person name="Negre B."/>
            <person name="Newfeld S."/>
            <person name="Nielsen R."/>
            <person name="Noor M.A."/>
            <person name="O'Grady P."/>
            <person name="Pachter L."/>
            <person name="Papaceit M."/>
            <person name="Parisi M.J."/>
            <person name="Parisi M."/>
            <person name="Parts L."/>
            <person name="Pedersen J.S."/>
            <person name="Pesole G."/>
            <person name="Phillippy A.M."/>
            <person name="Ponting C.P."/>
            <person name="Pop M."/>
            <person name="Porcelli D."/>
            <person name="Powell J.R."/>
            <person name="Prohaska S."/>
            <person name="Pruitt K."/>
            <person name="Puig M."/>
            <person name="Quesneville H."/>
            <person name="Ram K.R."/>
            <person name="Rand D."/>
            <person name="Rasmussen M.D."/>
            <person name="Reed L.K."/>
            <person name="Reenan R."/>
            <person name="Reily A."/>
            <person name="Remington K.A."/>
            <person name="Rieger T.T."/>
            <person name="Ritchie M.G."/>
            <person name="Robin C."/>
            <person name="Rogers Y.H."/>
            <person name="Rohde C."/>
            <person name="Rozas J."/>
            <person name="Rubenfield M.J."/>
            <person name="Ruiz A."/>
            <person name="Russo S."/>
            <person name="Salzberg S.L."/>
            <person name="Sanchez-Gracia A."/>
            <person name="Saranga D.J."/>
            <person name="Sato H."/>
            <person name="Schaeffer S.W."/>
            <person name="Schatz M.C."/>
            <person name="Schlenke T."/>
            <person name="Schwartz R."/>
            <person name="Segarra C."/>
            <person name="Singh R.S."/>
            <person name="Sirot L."/>
            <person name="Sirota M."/>
            <person name="Sisneros N.B."/>
            <person name="Smith C.D."/>
            <person name="Smith T.F."/>
            <person name="Spieth J."/>
            <person name="Stage D.E."/>
            <person name="Stark A."/>
            <person name="Stephan W."/>
            <person name="Strausberg R.L."/>
            <person name="Strempel S."/>
            <person name="Sturgill D."/>
            <person name="Sutton G."/>
            <person name="Sutton G.G."/>
            <person name="Tao W."/>
            <person name="Teichmann S."/>
            <person name="Tobari Y.N."/>
            <person name="Tomimura Y."/>
            <person name="Tsolas J.M."/>
            <person name="Valente V.L."/>
            <person name="Venter E."/>
            <person name="Venter J.C."/>
            <person name="Vicario S."/>
            <person name="Vieira F.G."/>
            <person name="Vilella A.J."/>
            <person name="Villasante A."/>
            <person name="Walenz B."/>
            <person name="Wang J."/>
            <person name="Wasserman M."/>
            <person name="Watts T."/>
            <person name="Wilson D."/>
            <person name="Wilson R.K."/>
            <person name="Wing R.A."/>
            <person name="Wolfner M.F."/>
            <person name="Wong A."/>
            <person name="Wong G.K."/>
            <person name="Wu C.I."/>
            <person name="Wu G."/>
            <person name="Yamamoto D."/>
            <person name="Yang H.P."/>
            <person name="Yang S.P."/>
            <person name="Yorke J.A."/>
            <person name="Yoshida K."/>
            <person name="Zdobnov E."/>
            <person name="Zhang P."/>
            <person name="Zhang Y."/>
            <person name="Zimin A.V."/>
            <person name="Baldwin J."/>
            <person name="Abdouelleil A."/>
            <person name="Abdulkadir J."/>
            <person name="Abebe A."/>
            <person name="Abera B."/>
            <person name="Abreu J."/>
            <person name="Acer S.C."/>
            <person name="Aftuck L."/>
            <person name="Alexander A."/>
            <person name="An P."/>
            <person name="Anderson E."/>
            <person name="Anderson S."/>
            <person name="Arachi H."/>
            <person name="Azer M."/>
            <person name="Bachantsang P."/>
            <person name="Barry A."/>
            <person name="Bayul T."/>
            <person name="Berlin A."/>
            <person name="Bessette D."/>
            <person name="Bloom T."/>
            <person name="Blye J."/>
            <person name="Boguslavskiy L."/>
            <person name="Bonnet C."/>
            <person name="Boukhgalter B."/>
            <person name="Bourzgui I."/>
            <person name="Brown A."/>
            <person name="Cahill P."/>
            <person name="Channer S."/>
            <person name="Cheshatsang Y."/>
            <person name="Chuda L."/>
            <person name="Citroen M."/>
            <person name="Collymore A."/>
            <person name="Cooke P."/>
            <person name="Costello M."/>
            <person name="D'Aco K."/>
            <person name="Daza R."/>
            <person name="De Haan G."/>
            <person name="DeGray S."/>
            <person name="DeMaso C."/>
            <person name="Dhargay N."/>
            <person name="Dooley K."/>
            <person name="Dooley E."/>
            <person name="Doricent M."/>
            <person name="Dorje P."/>
            <person name="Dorjee K."/>
            <person name="Dupes A."/>
            <person name="Elong R."/>
            <person name="Falk J."/>
            <person name="Farina A."/>
            <person name="Faro S."/>
            <person name="Ferguson D."/>
            <person name="Fisher S."/>
            <person name="Foley C.D."/>
            <person name="Franke A."/>
            <person name="Friedrich D."/>
            <person name="Gadbois L."/>
            <person name="Gearin G."/>
            <person name="Gearin C.R."/>
            <person name="Giannoukos G."/>
            <person name="Goode T."/>
            <person name="Graham J."/>
            <person name="Grandbois E."/>
            <person name="Grewal S."/>
            <person name="Gyaltsen K."/>
            <person name="Hafez N."/>
            <person name="Hagos B."/>
            <person name="Hall J."/>
            <person name="Henson C."/>
            <person name="Hollinger A."/>
            <person name="Honan T."/>
            <person name="Huard M.D."/>
            <person name="Hughes L."/>
            <person name="Hurhula B."/>
            <person name="Husby M.E."/>
            <person name="Kamat A."/>
            <person name="Kanga B."/>
            <person name="Kashin S."/>
            <person name="Khazanovich D."/>
            <person name="Kisner P."/>
            <person name="Lance K."/>
            <person name="Lara M."/>
            <person name="Lee W."/>
            <person name="Lennon N."/>
            <person name="Letendre F."/>
            <person name="LeVine R."/>
            <person name="Lipovsky A."/>
            <person name="Liu X."/>
            <person name="Liu J."/>
            <person name="Liu S."/>
            <person name="Lokyitsang T."/>
            <person name="Lokyitsang Y."/>
            <person name="Lubonja R."/>
            <person name="Lui A."/>
            <person name="MacDonald P."/>
            <person name="Magnisalis V."/>
            <person name="Maru K."/>
            <person name="Matthews C."/>
            <person name="McCusker W."/>
            <person name="McDonough S."/>
            <person name="Mehta T."/>
            <person name="Meldrim J."/>
            <person name="Meneus L."/>
            <person name="Mihai O."/>
            <person name="Mihalev A."/>
            <person name="Mihova T."/>
            <person name="Mittelman R."/>
            <person name="Mlenga V."/>
            <person name="Montmayeur A."/>
            <person name="Mulrain L."/>
            <person name="Navidi A."/>
            <person name="Naylor J."/>
            <person name="Negash T."/>
            <person name="Nguyen T."/>
            <person name="Nguyen N."/>
            <person name="Nicol R."/>
            <person name="Norbu C."/>
            <person name="Norbu N."/>
            <person name="Novod N."/>
            <person name="O'Neill B."/>
            <person name="Osman S."/>
            <person name="Markiewicz E."/>
            <person name="Oyono O.L."/>
            <person name="Patti C."/>
            <person name="Phunkhang P."/>
            <person name="Pierre F."/>
            <person name="Priest M."/>
            <person name="Raghuraman S."/>
            <person name="Rege F."/>
            <person name="Reyes R."/>
            <person name="Rise C."/>
            <person name="Rogov P."/>
            <person name="Ross K."/>
            <person name="Ryan E."/>
            <person name="Settipalli S."/>
            <person name="Shea T."/>
            <person name="Sherpa N."/>
            <person name="Shi L."/>
            <person name="Shih D."/>
            <person name="Sparrow T."/>
            <person name="Spaulding J."/>
            <person name="Stalker J."/>
            <person name="Stange-Thomann N."/>
            <person name="Stavropoulos S."/>
            <person name="Stone C."/>
            <person name="Strader C."/>
            <person name="Tesfaye S."/>
            <person name="Thomson T."/>
            <person name="Thoulutsang Y."/>
            <person name="Thoulutsang D."/>
            <person name="Topham K."/>
            <person name="Topping I."/>
            <person name="Tsamla T."/>
            <person name="Vassiliev H."/>
            <person name="Vo A."/>
            <person name="Wangchuk T."/>
            <person name="Wangdi T."/>
            <person name="Weiand M."/>
            <person name="Wilkinson J."/>
            <person name="Wilson A."/>
            <person name="Yadav S."/>
            <person name="Young G."/>
            <person name="Yu Q."/>
            <person name="Zembek L."/>
            <person name="Zhong D."/>
            <person name="Zimmer A."/>
            <person name="Zwirko Z."/>
            <person name="Jaffe D.B."/>
            <person name="Alvarez P."/>
            <person name="Brockman W."/>
            <person name="Butler J."/>
            <person name="Chin C."/>
            <person name="Gnerre S."/>
            <person name="Grabherr M."/>
            <person name="Kleber M."/>
            <person name="Mauceli E."/>
            <person name="MacCallum I."/>
        </authorList>
    </citation>
    <scope>NUCLEOTIDE SEQUENCE [LARGE SCALE GENOMIC DNA]</scope>
    <source>
        <strain evidence="13 14">TSC#14021-0224.01</strain>
    </source>
</reference>
<dbReference type="OrthoDB" id="9626941at2759"/>
<dbReference type="AlphaFoldDB" id="B3NCT7"/>
<gene>
    <name evidence="13" type="primary">Dere\GG13810</name>
    <name evidence="13" type="synonym">dere_GLEANR_14041</name>
    <name evidence="13" type="synonym">GG13810</name>
    <name evidence="13" type="ORF">Dere_GG13810</name>
</gene>
<comment type="similarity">
    <text evidence="3 10">Belongs to the snRNP core protein family.</text>
</comment>
<reference evidence="13 14" key="2">
    <citation type="journal article" date="2008" name="Bioinformatics">
        <title>Assembly reconciliation.</title>
        <authorList>
            <person name="Zimin A.V."/>
            <person name="Smith D.R."/>
            <person name="Sutton G."/>
            <person name="Yorke J.A."/>
        </authorList>
    </citation>
    <scope>NUCLEOTIDE SEQUENCE [LARGE SCALE GENOMIC DNA]</scope>
    <source>
        <strain evidence="13 14">TSC#14021-0224.01</strain>
    </source>
</reference>
<keyword evidence="9 10" id="KW-0687">Ribonucleoprotein</keyword>
<name>B3NCT7_DROER</name>
<comment type="function">
    <text evidence="10">Plays a role in pre-mRNA splicing as a core component of the spliceosomal U1, U2, U4 and U5 small nuclear ribonucleoproteins (snRNPs), the building blocks of the spliceosome.</text>
</comment>
<dbReference type="SMART" id="SM00651">
    <property type="entry name" value="Sm"/>
    <property type="match status" value="1"/>
</dbReference>
<evidence type="ECO:0000256" key="4">
    <source>
        <dbReference type="ARBA" id="ARBA00022490"/>
    </source>
</evidence>
<evidence type="ECO:0000256" key="5">
    <source>
        <dbReference type="ARBA" id="ARBA00022664"/>
    </source>
</evidence>
<keyword evidence="4" id="KW-0963">Cytoplasm</keyword>
<keyword evidence="6" id="KW-0747">Spliceosome</keyword>
<feature type="compositionally biased region" description="Basic residues" evidence="11">
    <location>
        <begin position="128"/>
        <end position="165"/>
    </location>
</feature>